<dbReference type="STRING" id="1280941.HY2_10055"/>
<evidence type="ECO:0000256" key="3">
    <source>
        <dbReference type="ARBA" id="ARBA00022777"/>
    </source>
</evidence>
<dbReference type="CDD" id="cd14014">
    <property type="entry name" value="STKc_PknB_like"/>
    <property type="match status" value="1"/>
</dbReference>
<dbReference type="GO" id="GO:0004674">
    <property type="term" value="F:protein serine/threonine kinase activity"/>
    <property type="evidence" value="ECO:0007669"/>
    <property type="project" value="TreeGrafter"/>
</dbReference>
<reference evidence="6 7" key="1">
    <citation type="submission" date="2013-04" db="EMBL/GenBank/DDBJ databases">
        <title>Hyphomonas sp. T24B3 Genome Sequencing.</title>
        <authorList>
            <person name="Lai Q."/>
            <person name="Shao Z."/>
        </authorList>
    </citation>
    <scope>NUCLEOTIDE SEQUENCE [LARGE SCALE GENOMIC DNA]</scope>
    <source>
        <strain evidence="6 7">T24B3</strain>
    </source>
</reference>
<accession>A0A062U2R9</accession>
<dbReference type="InterPro" id="IPR017441">
    <property type="entry name" value="Protein_kinase_ATP_BS"/>
</dbReference>
<dbReference type="PANTHER" id="PTHR43289:SF6">
    <property type="entry name" value="SERINE_THREONINE-PROTEIN KINASE NEKL-3"/>
    <property type="match status" value="1"/>
</dbReference>
<dbReference type="PROSITE" id="PS50011">
    <property type="entry name" value="PROTEIN_KINASE_DOM"/>
    <property type="match status" value="1"/>
</dbReference>
<gene>
    <name evidence="6" type="ORF">HY3_10235</name>
</gene>
<keyword evidence="2" id="KW-0547">Nucleotide-binding</keyword>
<evidence type="ECO:0000313" key="7">
    <source>
        <dbReference type="Proteomes" id="UP000249123"/>
    </source>
</evidence>
<dbReference type="SMART" id="SM00220">
    <property type="entry name" value="S_TKc"/>
    <property type="match status" value="1"/>
</dbReference>
<dbReference type="Proteomes" id="UP000249123">
    <property type="component" value="Unassembled WGS sequence"/>
</dbReference>
<dbReference type="RefSeq" id="WP_034825016.1">
    <property type="nucleotide sequence ID" value="NZ_AWFA01000009.1"/>
</dbReference>
<evidence type="ECO:0000256" key="4">
    <source>
        <dbReference type="ARBA" id="ARBA00022840"/>
    </source>
</evidence>
<dbReference type="PROSITE" id="PS00107">
    <property type="entry name" value="PROTEIN_KINASE_ATP"/>
    <property type="match status" value="1"/>
</dbReference>
<organism evidence="6 7">
    <name type="scientific">Hyphomonas pacifica</name>
    <dbReference type="NCBI Taxonomy" id="1280941"/>
    <lineage>
        <taxon>Bacteria</taxon>
        <taxon>Pseudomonadati</taxon>
        <taxon>Pseudomonadota</taxon>
        <taxon>Alphaproteobacteria</taxon>
        <taxon>Hyphomonadales</taxon>
        <taxon>Hyphomonadaceae</taxon>
        <taxon>Hyphomonas</taxon>
    </lineage>
</organism>
<dbReference type="OrthoDB" id="9801841at2"/>
<evidence type="ECO:0000256" key="1">
    <source>
        <dbReference type="ARBA" id="ARBA00022679"/>
    </source>
</evidence>
<dbReference type="EMBL" id="AWFB01000009">
    <property type="protein sequence ID" value="RAN34678.1"/>
    <property type="molecule type" value="Genomic_DNA"/>
</dbReference>
<feature type="domain" description="Protein kinase" evidence="5">
    <location>
        <begin position="84"/>
        <end position="365"/>
    </location>
</feature>
<dbReference type="PROSITE" id="PS00108">
    <property type="entry name" value="PROTEIN_KINASE_ST"/>
    <property type="match status" value="1"/>
</dbReference>
<dbReference type="InterPro" id="IPR008271">
    <property type="entry name" value="Ser/Thr_kinase_AS"/>
</dbReference>
<protein>
    <recommendedName>
        <fullName evidence="5">Protein kinase domain-containing protein</fullName>
    </recommendedName>
</protein>
<evidence type="ECO:0000256" key="2">
    <source>
        <dbReference type="ARBA" id="ARBA00022741"/>
    </source>
</evidence>
<dbReference type="AlphaFoldDB" id="A0A062U2R9"/>
<evidence type="ECO:0000259" key="5">
    <source>
        <dbReference type="PROSITE" id="PS50011"/>
    </source>
</evidence>
<dbReference type="eggNOG" id="COG0515">
    <property type="taxonomic scope" value="Bacteria"/>
</dbReference>
<keyword evidence="3" id="KW-0418">Kinase</keyword>
<evidence type="ECO:0000313" key="6">
    <source>
        <dbReference type="EMBL" id="RAN34678.1"/>
    </source>
</evidence>
<dbReference type="InterPro" id="IPR000719">
    <property type="entry name" value="Prot_kinase_dom"/>
</dbReference>
<dbReference type="Gene3D" id="1.10.510.10">
    <property type="entry name" value="Transferase(Phosphotransferase) domain 1"/>
    <property type="match status" value="1"/>
</dbReference>
<sequence length="527" mass="56417">MPDALLTQPVTLMPLCPNCKTETTAQDRFCPECGTVTKPTAADFSEAGMMTLGGLETIDDATTLSRTRHQQQALEAGEVFADRYIIEEVIGRGGMGLVYKAKDKVSDQTVALKLIRSDRLGGETAVKRLISEGVTARNVRHPNVVAVYDVGDAHGQPYVSMEYLQGLSLRGWHRKKIQAREDIPLRHAARIVAEILDGLSAAHAAGVIHRDLKPENIILMDEPTDAAAPLKILDFGIAQATTGTLDSGTGTGIGTPRYMAPEQITHASSVGPAADLYSLSVLFYELLVDVLPQGHWQPPSGGRSDVPPGIDKLIERGLSNRPASRPQSAAEYRKELVEAVNLGYVPRKKTRDTPGDVTHDKSGLIKIISLATLGLVGLVVMIAGIAAILEPTEPPPPIGPCDGLTGSAYQACIDPEEPVNPVNRYQSLNGQWNDGIGSIYSMRVDNDGSFSGTGTSTDGYSLQLSGRLNGVNGSYTLTAPAISVSLNGRLLWDRGCHINFQTFDAYNNLVSQGQMHVNHQPGGPCPS</sequence>
<dbReference type="GO" id="GO:0005524">
    <property type="term" value="F:ATP binding"/>
    <property type="evidence" value="ECO:0007669"/>
    <property type="project" value="UniProtKB-UniRule"/>
</dbReference>
<keyword evidence="7" id="KW-1185">Reference proteome</keyword>
<name>A0A062U2R9_9PROT</name>
<keyword evidence="4" id="KW-0067">ATP-binding</keyword>
<proteinExistence type="predicted"/>
<dbReference type="PANTHER" id="PTHR43289">
    <property type="entry name" value="MITOGEN-ACTIVATED PROTEIN KINASE KINASE KINASE 20-RELATED"/>
    <property type="match status" value="1"/>
</dbReference>
<dbReference type="Pfam" id="PF00069">
    <property type="entry name" value="Pkinase"/>
    <property type="match status" value="1"/>
</dbReference>
<dbReference type="InterPro" id="IPR011009">
    <property type="entry name" value="Kinase-like_dom_sf"/>
</dbReference>
<accession>A0A328K0B0</accession>
<dbReference type="Gene3D" id="3.30.200.20">
    <property type="entry name" value="Phosphorylase Kinase, domain 1"/>
    <property type="match status" value="1"/>
</dbReference>
<keyword evidence="1" id="KW-0808">Transferase</keyword>
<comment type="caution">
    <text evidence="6">The sequence shown here is derived from an EMBL/GenBank/DDBJ whole genome shotgun (WGS) entry which is preliminary data.</text>
</comment>
<dbReference type="SUPFAM" id="SSF56112">
    <property type="entry name" value="Protein kinase-like (PK-like)"/>
    <property type="match status" value="1"/>
</dbReference>